<evidence type="ECO:0000256" key="1">
    <source>
        <dbReference type="SAM" id="Phobius"/>
    </source>
</evidence>
<dbReference type="Proteomes" id="UP000235670">
    <property type="component" value="Unassembled WGS sequence"/>
</dbReference>
<dbReference type="InterPro" id="IPR048042">
    <property type="entry name" value="TipC-like"/>
</dbReference>
<dbReference type="GeneID" id="84802389"/>
<gene>
    <name evidence="2" type="ORF">CJ218_05115</name>
    <name evidence="3" type="ORF">FOC50_03855</name>
</gene>
<evidence type="ECO:0000313" key="5">
    <source>
        <dbReference type="Proteomes" id="UP000427636"/>
    </source>
</evidence>
<sequence>MKQLSKKWKIFIITIVVLIGSFYGYYKINNRNAFEEMYNSYFNVLPLSAIDNMGQIKPIRRDDQGFDVKRLYYKRKVNDSDIGIFLINFNNKKKIYLISSTLIAEGVYLEINYLYNMDNHELRNTVTFRGENVPRADDENKQKRELLEKYNISKEYLQEKSDELLNTVLTDWKRYSGSSYSKDNMGRLTIEKDEILR</sequence>
<keyword evidence="1" id="KW-1133">Transmembrane helix</keyword>
<accession>A0A2N6SEY1</accession>
<name>A0A2N6SEY1_9BACL</name>
<evidence type="ECO:0000313" key="4">
    <source>
        <dbReference type="Proteomes" id="UP000235670"/>
    </source>
</evidence>
<protein>
    <submittedName>
        <fullName evidence="3">TipC family immunity protein</fullName>
    </submittedName>
</protein>
<dbReference type="EMBL" id="CP046313">
    <property type="protein sequence ID" value="QGS07476.1"/>
    <property type="molecule type" value="Genomic_DNA"/>
</dbReference>
<evidence type="ECO:0000313" key="3">
    <source>
        <dbReference type="EMBL" id="QGS07476.1"/>
    </source>
</evidence>
<evidence type="ECO:0000313" key="2">
    <source>
        <dbReference type="EMBL" id="PMC52504.1"/>
    </source>
</evidence>
<keyword evidence="1" id="KW-0472">Membrane</keyword>
<proteinExistence type="predicted"/>
<feature type="transmembrane region" description="Helical" evidence="1">
    <location>
        <begin position="7"/>
        <end position="26"/>
    </location>
</feature>
<keyword evidence="5" id="KW-1185">Reference proteome</keyword>
<dbReference type="STRING" id="84135.GCA_001052115_00068"/>
<reference evidence="3 5" key="2">
    <citation type="submission" date="2019-11" db="EMBL/GenBank/DDBJ databases">
        <title>FDA dAtabase for Regulatory Grade micrObial Sequences (FDA-ARGOS): Supporting development and validation of Infectious Disease Dx tests.</title>
        <authorList>
            <person name="Turner S."/>
            <person name="Byrd R."/>
            <person name="Tallon L."/>
            <person name="Sadzewicz L."/>
            <person name="Vavikolanu K."/>
            <person name="Mehta A."/>
            <person name="Aluvathingal J."/>
            <person name="Nadendla S."/>
            <person name="Myers T."/>
            <person name="Yan Y."/>
            <person name="Sichtig H."/>
        </authorList>
    </citation>
    <scope>NUCLEOTIDE SEQUENCE [LARGE SCALE GENOMIC DNA]</scope>
    <source>
        <strain evidence="3 5">FDAARGOS_742</strain>
    </source>
</reference>
<dbReference type="RefSeq" id="WP_006363880.1">
    <property type="nucleotide sequence ID" value="NZ_CAKARP010000061.1"/>
</dbReference>
<dbReference type="NCBIfam" id="NF033863">
    <property type="entry name" value="immun_TipC_fam"/>
    <property type="match status" value="1"/>
</dbReference>
<reference evidence="2 4" key="1">
    <citation type="submission" date="2017-09" db="EMBL/GenBank/DDBJ databases">
        <title>Bacterial strain isolated from the female urinary microbiota.</title>
        <authorList>
            <person name="Thomas-White K."/>
            <person name="Kumar N."/>
            <person name="Forster S."/>
            <person name="Putonti C."/>
            <person name="Lawley T."/>
            <person name="Wolfe A.J."/>
        </authorList>
    </citation>
    <scope>NUCLEOTIDE SEQUENCE [LARGE SCALE GENOMIC DNA]</scope>
    <source>
        <strain evidence="2 4">UMB0186</strain>
    </source>
</reference>
<dbReference type="EMBL" id="PNGT01000004">
    <property type="protein sequence ID" value="PMC52504.1"/>
    <property type="molecule type" value="Genomic_DNA"/>
</dbReference>
<dbReference type="Proteomes" id="UP000427636">
    <property type="component" value="Chromosome"/>
</dbReference>
<dbReference type="OrthoDB" id="2988971at2"/>
<keyword evidence="1" id="KW-0812">Transmembrane</keyword>
<organism evidence="2 4">
    <name type="scientific">Gemella sanguinis</name>
    <dbReference type="NCBI Taxonomy" id="84135"/>
    <lineage>
        <taxon>Bacteria</taxon>
        <taxon>Bacillati</taxon>
        <taxon>Bacillota</taxon>
        <taxon>Bacilli</taxon>
        <taxon>Bacillales</taxon>
        <taxon>Gemellaceae</taxon>
        <taxon>Gemella</taxon>
    </lineage>
</organism>
<dbReference type="AlphaFoldDB" id="A0A2N6SEY1"/>